<accession>A0A518CB79</accession>
<gene>
    <name evidence="3" type="ORF">Pan97_35380</name>
</gene>
<dbReference type="KEGG" id="bvo:Pan97_35380"/>
<dbReference type="AlphaFoldDB" id="A0A518CB79"/>
<name>A0A518CB79_9BACT</name>
<evidence type="ECO:0000313" key="3">
    <source>
        <dbReference type="EMBL" id="QDU76488.1"/>
    </source>
</evidence>
<protein>
    <recommendedName>
        <fullName evidence="5">ABC transporter substrate-binding protein</fullName>
    </recommendedName>
</protein>
<keyword evidence="4" id="KW-1185">Reference proteome</keyword>
<dbReference type="RefSeq" id="WP_261341401.1">
    <property type="nucleotide sequence ID" value="NZ_CP036289.1"/>
</dbReference>
<proteinExistence type="predicted"/>
<evidence type="ECO:0000256" key="2">
    <source>
        <dbReference type="SAM" id="SignalP"/>
    </source>
</evidence>
<dbReference type="Proteomes" id="UP000318626">
    <property type="component" value="Chromosome"/>
</dbReference>
<feature type="signal peptide" evidence="2">
    <location>
        <begin position="1"/>
        <end position="20"/>
    </location>
</feature>
<feature type="chain" id="PRO_5022092811" description="ABC transporter substrate-binding protein" evidence="2">
    <location>
        <begin position="21"/>
        <end position="42"/>
    </location>
</feature>
<evidence type="ECO:0008006" key="5">
    <source>
        <dbReference type="Google" id="ProtNLM"/>
    </source>
</evidence>
<keyword evidence="2" id="KW-0732">Signal</keyword>
<feature type="region of interest" description="Disordered" evidence="1">
    <location>
        <begin position="22"/>
        <end position="42"/>
    </location>
</feature>
<evidence type="ECO:0000313" key="4">
    <source>
        <dbReference type="Proteomes" id="UP000318626"/>
    </source>
</evidence>
<dbReference type="PROSITE" id="PS51257">
    <property type="entry name" value="PROKAR_LIPOPROTEIN"/>
    <property type="match status" value="1"/>
</dbReference>
<dbReference type="EMBL" id="CP036289">
    <property type="protein sequence ID" value="QDU76488.1"/>
    <property type="molecule type" value="Genomic_DNA"/>
</dbReference>
<organism evidence="3 4">
    <name type="scientific">Bremerella volcania</name>
    <dbReference type="NCBI Taxonomy" id="2527984"/>
    <lineage>
        <taxon>Bacteria</taxon>
        <taxon>Pseudomonadati</taxon>
        <taxon>Planctomycetota</taxon>
        <taxon>Planctomycetia</taxon>
        <taxon>Pirellulales</taxon>
        <taxon>Pirellulaceae</taxon>
        <taxon>Bremerella</taxon>
    </lineage>
</organism>
<sequence precursor="true">MKKLGSLLVLVALTAFIVGCAPKGSPSTGNPNSNNTATNTTH</sequence>
<feature type="compositionally biased region" description="Low complexity" evidence="1">
    <location>
        <begin position="24"/>
        <end position="42"/>
    </location>
</feature>
<evidence type="ECO:0000256" key="1">
    <source>
        <dbReference type="SAM" id="MobiDB-lite"/>
    </source>
</evidence>
<reference evidence="4" key="1">
    <citation type="submission" date="2019-02" db="EMBL/GenBank/DDBJ databases">
        <title>Deep-cultivation of Planctomycetes and their phenomic and genomic characterization uncovers novel biology.</title>
        <authorList>
            <person name="Wiegand S."/>
            <person name="Jogler M."/>
            <person name="Boedeker C."/>
            <person name="Pinto D."/>
            <person name="Vollmers J."/>
            <person name="Rivas-Marin E."/>
            <person name="Kohn T."/>
            <person name="Peeters S.H."/>
            <person name="Heuer A."/>
            <person name="Rast P."/>
            <person name="Oberbeckmann S."/>
            <person name="Bunk B."/>
            <person name="Jeske O."/>
            <person name="Meyerdierks A."/>
            <person name="Storesund J.E."/>
            <person name="Kallscheuer N."/>
            <person name="Luecker S."/>
            <person name="Lage O.M."/>
            <person name="Pohl T."/>
            <person name="Merkel B.J."/>
            <person name="Hornburger P."/>
            <person name="Mueller R.-W."/>
            <person name="Bruemmer F."/>
            <person name="Labrenz M."/>
            <person name="Spormann A.M."/>
            <person name="Op den Camp H."/>
            <person name="Overmann J."/>
            <person name="Amann R."/>
            <person name="Jetten M.S.M."/>
            <person name="Mascher T."/>
            <person name="Medema M.H."/>
            <person name="Devos D.P."/>
            <person name="Kaster A.-K."/>
            <person name="Ovreas L."/>
            <person name="Rohde M."/>
            <person name="Galperin M.Y."/>
            <person name="Jogler C."/>
        </authorList>
    </citation>
    <scope>NUCLEOTIDE SEQUENCE [LARGE SCALE GENOMIC DNA]</scope>
    <source>
        <strain evidence="4">Pan97</strain>
    </source>
</reference>